<reference evidence="1" key="1">
    <citation type="submission" date="2014-12" db="EMBL/GenBank/DDBJ databases">
        <title>Insight into the proteome of Arion vulgaris.</title>
        <authorList>
            <person name="Aradska J."/>
            <person name="Bulat T."/>
            <person name="Smidak R."/>
            <person name="Sarate P."/>
            <person name="Gangsoo J."/>
            <person name="Sialana F."/>
            <person name="Bilban M."/>
            <person name="Lubec G."/>
        </authorList>
    </citation>
    <scope>NUCLEOTIDE SEQUENCE</scope>
    <source>
        <tissue evidence="1">Skin</tissue>
    </source>
</reference>
<protein>
    <submittedName>
        <fullName evidence="1">Uncharacterized protein</fullName>
    </submittedName>
</protein>
<gene>
    <name evidence="1" type="primary">ORF11006</name>
</gene>
<proteinExistence type="predicted"/>
<evidence type="ECO:0000313" key="1">
    <source>
        <dbReference type="EMBL" id="CEK50527.1"/>
    </source>
</evidence>
<organism evidence="1">
    <name type="scientific">Arion vulgaris</name>
    <dbReference type="NCBI Taxonomy" id="1028688"/>
    <lineage>
        <taxon>Eukaryota</taxon>
        <taxon>Metazoa</taxon>
        <taxon>Spiralia</taxon>
        <taxon>Lophotrochozoa</taxon>
        <taxon>Mollusca</taxon>
        <taxon>Gastropoda</taxon>
        <taxon>Heterobranchia</taxon>
        <taxon>Euthyneura</taxon>
        <taxon>Panpulmonata</taxon>
        <taxon>Eupulmonata</taxon>
        <taxon>Stylommatophora</taxon>
        <taxon>Helicina</taxon>
        <taxon>Arionoidea</taxon>
        <taxon>Arionidae</taxon>
        <taxon>Arion</taxon>
    </lineage>
</organism>
<accession>A0A0B6Y2L9</accession>
<dbReference type="EMBL" id="HACG01003662">
    <property type="protein sequence ID" value="CEK50527.1"/>
    <property type="molecule type" value="Transcribed_RNA"/>
</dbReference>
<sequence length="83" mass="9423">MVIDVDFIYFYYFITHDHTSGIFFTSKSGFPAPPTSRATCSNDTLCQIVICPSLECFSPTMNIIIATTFTVKVPRRRNQCKNC</sequence>
<dbReference type="AlphaFoldDB" id="A0A0B6Y2L9"/>
<feature type="non-terminal residue" evidence="1">
    <location>
        <position position="83"/>
    </location>
</feature>
<name>A0A0B6Y2L9_9EUPU</name>